<protein>
    <recommendedName>
        <fullName evidence="1">BTB domain-containing protein</fullName>
    </recommendedName>
</protein>
<dbReference type="PROSITE" id="PS50097">
    <property type="entry name" value="BTB"/>
    <property type="match status" value="1"/>
</dbReference>
<keyword evidence="3" id="KW-1185">Reference proteome</keyword>
<dbReference type="OrthoDB" id="3199068at2759"/>
<reference evidence="2 3" key="1">
    <citation type="journal article" date="2019" name="Nat. Ecol. Evol.">
        <title>Megaphylogeny resolves global patterns of mushroom evolution.</title>
        <authorList>
            <person name="Varga T."/>
            <person name="Krizsan K."/>
            <person name="Foldi C."/>
            <person name="Dima B."/>
            <person name="Sanchez-Garcia M."/>
            <person name="Sanchez-Ramirez S."/>
            <person name="Szollosi G.J."/>
            <person name="Szarkandi J.G."/>
            <person name="Papp V."/>
            <person name="Albert L."/>
            <person name="Andreopoulos W."/>
            <person name="Angelini C."/>
            <person name="Antonin V."/>
            <person name="Barry K.W."/>
            <person name="Bougher N.L."/>
            <person name="Buchanan P."/>
            <person name="Buyck B."/>
            <person name="Bense V."/>
            <person name="Catcheside P."/>
            <person name="Chovatia M."/>
            <person name="Cooper J."/>
            <person name="Damon W."/>
            <person name="Desjardin D."/>
            <person name="Finy P."/>
            <person name="Geml J."/>
            <person name="Haridas S."/>
            <person name="Hughes K."/>
            <person name="Justo A."/>
            <person name="Karasinski D."/>
            <person name="Kautmanova I."/>
            <person name="Kiss B."/>
            <person name="Kocsube S."/>
            <person name="Kotiranta H."/>
            <person name="LaButti K.M."/>
            <person name="Lechner B.E."/>
            <person name="Liimatainen K."/>
            <person name="Lipzen A."/>
            <person name="Lukacs Z."/>
            <person name="Mihaltcheva S."/>
            <person name="Morgado L.N."/>
            <person name="Niskanen T."/>
            <person name="Noordeloos M.E."/>
            <person name="Ohm R.A."/>
            <person name="Ortiz-Santana B."/>
            <person name="Ovrebo C."/>
            <person name="Racz N."/>
            <person name="Riley R."/>
            <person name="Savchenko A."/>
            <person name="Shiryaev A."/>
            <person name="Soop K."/>
            <person name="Spirin V."/>
            <person name="Szebenyi C."/>
            <person name="Tomsovsky M."/>
            <person name="Tulloss R.E."/>
            <person name="Uehling J."/>
            <person name="Grigoriev I.V."/>
            <person name="Vagvolgyi C."/>
            <person name="Papp T."/>
            <person name="Martin F.M."/>
            <person name="Miettinen O."/>
            <person name="Hibbett D.S."/>
            <person name="Nagy L.G."/>
        </authorList>
    </citation>
    <scope>NUCLEOTIDE SEQUENCE [LARGE SCALE GENOMIC DNA]</scope>
    <source>
        <strain evidence="2 3">FP101781</strain>
    </source>
</reference>
<dbReference type="SUPFAM" id="SSF54695">
    <property type="entry name" value="POZ domain"/>
    <property type="match status" value="1"/>
</dbReference>
<dbReference type="Gene3D" id="3.30.710.10">
    <property type="entry name" value="Potassium Channel Kv1.1, Chain A"/>
    <property type="match status" value="1"/>
</dbReference>
<evidence type="ECO:0000259" key="1">
    <source>
        <dbReference type="PROSITE" id="PS50097"/>
    </source>
</evidence>
<name>A0A4Y7TF61_COPMI</name>
<evidence type="ECO:0000313" key="2">
    <source>
        <dbReference type="EMBL" id="TEB32651.1"/>
    </source>
</evidence>
<dbReference type="AlphaFoldDB" id="A0A4Y7TF61"/>
<comment type="caution">
    <text evidence="2">The sequence shown here is derived from an EMBL/GenBank/DDBJ whole genome shotgun (WGS) entry which is preliminary data.</text>
</comment>
<accession>A0A4Y7TF61</accession>
<proteinExistence type="predicted"/>
<dbReference type="STRING" id="71717.A0A4Y7TF61"/>
<gene>
    <name evidence="2" type="ORF">FA13DRAFT_1708692</name>
</gene>
<dbReference type="InterPro" id="IPR000210">
    <property type="entry name" value="BTB/POZ_dom"/>
</dbReference>
<evidence type="ECO:0000313" key="3">
    <source>
        <dbReference type="Proteomes" id="UP000298030"/>
    </source>
</evidence>
<dbReference type="InterPro" id="IPR011333">
    <property type="entry name" value="SKP1/BTB/POZ_sf"/>
</dbReference>
<organism evidence="2 3">
    <name type="scientific">Coprinellus micaceus</name>
    <name type="common">Glistening ink-cap mushroom</name>
    <name type="synonym">Coprinus micaceus</name>
    <dbReference type="NCBI Taxonomy" id="71717"/>
    <lineage>
        <taxon>Eukaryota</taxon>
        <taxon>Fungi</taxon>
        <taxon>Dikarya</taxon>
        <taxon>Basidiomycota</taxon>
        <taxon>Agaricomycotina</taxon>
        <taxon>Agaricomycetes</taxon>
        <taxon>Agaricomycetidae</taxon>
        <taxon>Agaricales</taxon>
        <taxon>Agaricineae</taxon>
        <taxon>Psathyrellaceae</taxon>
        <taxon>Coprinellus</taxon>
    </lineage>
</organism>
<feature type="domain" description="BTB" evidence="1">
    <location>
        <begin position="79"/>
        <end position="144"/>
    </location>
</feature>
<sequence length="270" mass="30335">MYESCVLVRPYAELEWQFAQLREPSNTIEAAGGGGVGGGLNELGAGPTLMESPSPPTVPAISHSPRLATVQRHPKYFIDFVIFRVEDVIFKVPKNFLTRDSSLFETIFACPPGSEEAEGVNEARPIVLPDATMEEFEILMDFYHEWPDGPRKPDEADITVAGAPPKQKSKFKKGEKITDRLFTLPPISTRLLFDNARELVLKTLEQPGALSSFPPTEKIQLARKHDVDQWLRPAYTYIDLCQRPKHLEEKDVEAIGLVTVLLMAKARERY</sequence>
<dbReference type="EMBL" id="QPFP01000014">
    <property type="protein sequence ID" value="TEB32651.1"/>
    <property type="molecule type" value="Genomic_DNA"/>
</dbReference>
<dbReference type="Proteomes" id="UP000298030">
    <property type="component" value="Unassembled WGS sequence"/>
</dbReference>